<dbReference type="Proteomes" id="UP000797356">
    <property type="component" value="Chromosome 1"/>
</dbReference>
<dbReference type="AlphaFoldDB" id="A0A8K0MVH3"/>
<organism evidence="1 2">
    <name type="scientific">Cocos nucifera</name>
    <name type="common">Coconut palm</name>
    <dbReference type="NCBI Taxonomy" id="13894"/>
    <lineage>
        <taxon>Eukaryota</taxon>
        <taxon>Viridiplantae</taxon>
        <taxon>Streptophyta</taxon>
        <taxon>Embryophyta</taxon>
        <taxon>Tracheophyta</taxon>
        <taxon>Spermatophyta</taxon>
        <taxon>Magnoliopsida</taxon>
        <taxon>Liliopsida</taxon>
        <taxon>Arecaceae</taxon>
        <taxon>Arecoideae</taxon>
        <taxon>Cocoseae</taxon>
        <taxon>Attaleinae</taxon>
        <taxon>Cocos</taxon>
    </lineage>
</organism>
<gene>
    <name evidence="1" type="ORF">COCNU_01G013640</name>
</gene>
<reference evidence="1" key="1">
    <citation type="journal article" date="2017" name="Gigascience">
        <title>The genome draft of coconut (Cocos nucifera).</title>
        <authorList>
            <person name="Xiao Y."/>
            <person name="Xu P."/>
            <person name="Fan H."/>
            <person name="Baudouin L."/>
            <person name="Xia W."/>
            <person name="Bocs S."/>
            <person name="Xu J."/>
            <person name="Li Q."/>
            <person name="Guo A."/>
            <person name="Zhou L."/>
            <person name="Li J."/>
            <person name="Wu Y."/>
            <person name="Ma Z."/>
            <person name="Armero A."/>
            <person name="Issali A.E."/>
            <person name="Liu N."/>
            <person name="Peng M."/>
            <person name="Yang Y."/>
        </authorList>
    </citation>
    <scope>NUCLEOTIDE SEQUENCE</scope>
    <source>
        <tissue evidence="1">Spear leaf of Hainan Tall coconut</tissue>
    </source>
</reference>
<comment type="caution">
    <text evidence="1">The sequence shown here is derived from an EMBL/GenBank/DDBJ whole genome shotgun (WGS) entry which is preliminary data.</text>
</comment>
<evidence type="ECO:0000313" key="2">
    <source>
        <dbReference type="Proteomes" id="UP000797356"/>
    </source>
</evidence>
<evidence type="ECO:0000313" key="1">
    <source>
        <dbReference type="EMBL" id="KAG1327430.1"/>
    </source>
</evidence>
<protein>
    <submittedName>
        <fullName evidence="1">Uncharacterized protein</fullName>
    </submittedName>
</protein>
<name>A0A8K0MVH3_COCNU</name>
<dbReference type="EMBL" id="CM017872">
    <property type="protein sequence ID" value="KAG1327430.1"/>
    <property type="molecule type" value="Genomic_DNA"/>
</dbReference>
<reference evidence="1" key="2">
    <citation type="submission" date="2019-07" db="EMBL/GenBank/DDBJ databases">
        <authorList>
            <person name="Yang Y."/>
            <person name="Bocs S."/>
            <person name="Baudouin L."/>
        </authorList>
    </citation>
    <scope>NUCLEOTIDE SEQUENCE</scope>
    <source>
        <tissue evidence="1">Spear leaf of Hainan Tall coconut</tissue>
    </source>
</reference>
<proteinExistence type="predicted"/>
<sequence length="86" mass="10043">MEELKRLKVPTYSNLLREDLLWKPYFGGLTLRGLTFSREELEGLVGIDSPRKKKEKKKRRRVVRSSSLEVVIDEAVAVEAIEQREK</sequence>
<accession>A0A8K0MVH3</accession>
<keyword evidence="2" id="KW-1185">Reference proteome</keyword>